<feature type="transmembrane region" description="Helical" evidence="1">
    <location>
        <begin position="78"/>
        <end position="102"/>
    </location>
</feature>
<gene>
    <name evidence="2" type="ORF">HY474_00340</name>
</gene>
<evidence type="ECO:0000256" key="1">
    <source>
        <dbReference type="SAM" id="Phobius"/>
    </source>
</evidence>
<reference evidence="2" key="1">
    <citation type="submission" date="2020-07" db="EMBL/GenBank/DDBJ databases">
        <title>Huge and variable diversity of episymbiotic CPR bacteria and DPANN archaea in groundwater ecosystems.</title>
        <authorList>
            <person name="He C.Y."/>
            <person name="Keren R."/>
            <person name="Whittaker M."/>
            <person name="Farag I.F."/>
            <person name="Doudna J."/>
            <person name="Cate J.H.D."/>
            <person name="Banfield J.F."/>
        </authorList>
    </citation>
    <scope>NUCLEOTIDE SEQUENCE</scope>
    <source>
        <strain evidence="2">NC_groundwater_1226_Ag_S-0.1um_59_124</strain>
    </source>
</reference>
<keyword evidence="1" id="KW-1133">Transmembrane helix</keyword>
<comment type="caution">
    <text evidence="2">The sequence shown here is derived from an EMBL/GenBank/DDBJ whole genome shotgun (WGS) entry which is preliminary data.</text>
</comment>
<accession>A0A932YVF0</accession>
<evidence type="ECO:0000313" key="2">
    <source>
        <dbReference type="EMBL" id="MBI4132063.1"/>
    </source>
</evidence>
<keyword evidence="1" id="KW-0472">Membrane</keyword>
<proteinExistence type="predicted"/>
<dbReference type="EMBL" id="JACQMJ010000004">
    <property type="protein sequence ID" value="MBI4132063.1"/>
    <property type="molecule type" value="Genomic_DNA"/>
</dbReference>
<name>A0A932YVF0_9BACT</name>
<dbReference type="AlphaFoldDB" id="A0A932YVF0"/>
<organism evidence="2 3">
    <name type="scientific">Candidatus Sungiibacteriota bacterium</name>
    <dbReference type="NCBI Taxonomy" id="2750080"/>
    <lineage>
        <taxon>Bacteria</taxon>
        <taxon>Candidatus Sungiibacteriota</taxon>
    </lineage>
</organism>
<feature type="transmembrane region" description="Helical" evidence="1">
    <location>
        <begin position="122"/>
        <end position="140"/>
    </location>
</feature>
<dbReference type="Proteomes" id="UP000704960">
    <property type="component" value="Unassembled WGS sequence"/>
</dbReference>
<keyword evidence="1" id="KW-0812">Transmembrane</keyword>
<evidence type="ECO:0000313" key="3">
    <source>
        <dbReference type="Proteomes" id="UP000704960"/>
    </source>
</evidence>
<protein>
    <submittedName>
        <fullName evidence="2">Uncharacterized protein</fullName>
    </submittedName>
</protein>
<feature type="transmembrane region" description="Helical" evidence="1">
    <location>
        <begin position="46"/>
        <end position="66"/>
    </location>
</feature>
<feature type="transmembrane region" description="Helical" evidence="1">
    <location>
        <begin position="5"/>
        <end position="26"/>
    </location>
</feature>
<sequence length="187" mass="21104">MKRIAFWIGTALVCLILANLILTMALSFRNEQWAVEYFDVRNPNHAIGWPLVASAVALTIGLAAWLRHRWKFGAVMTIIATMVVGIWFAPIVLTGWDIFFYPNEDMLTYGLRFQNIFTAREWMVGYAVVTVIAALLGIAFGQHLMTSATPGSPQPQGTSLMARLRARIPWRRREEEPPALLEASDRI</sequence>